<gene>
    <name evidence="1" type="ORF">LCGC14_3141320</name>
</gene>
<dbReference type="EMBL" id="LAZR01068879">
    <property type="protein sequence ID" value="KKK48814.1"/>
    <property type="molecule type" value="Genomic_DNA"/>
</dbReference>
<evidence type="ECO:0000313" key="1">
    <source>
        <dbReference type="EMBL" id="KKK48814.1"/>
    </source>
</evidence>
<proteinExistence type="predicted"/>
<accession>A0A0F8Y3N3</accession>
<sequence length="129" mass="13606">MAATINMTIIAQVRELGEDIDIRERFDTTTTPTTVTHVKRTLITADTPELLDLGGVAVSLCEALWFKASGGNFWLDTTVSTAGVASDFQKEVYVPSGKSVFITPTGTTASIGVLGSTAVTFEYLAGGTV</sequence>
<dbReference type="AlphaFoldDB" id="A0A0F8Y3N3"/>
<comment type="caution">
    <text evidence="1">The sequence shown here is derived from an EMBL/GenBank/DDBJ whole genome shotgun (WGS) entry which is preliminary data.</text>
</comment>
<reference evidence="1" key="1">
    <citation type="journal article" date="2015" name="Nature">
        <title>Complex archaea that bridge the gap between prokaryotes and eukaryotes.</title>
        <authorList>
            <person name="Spang A."/>
            <person name="Saw J.H."/>
            <person name="Jorgensen S.L."/>
            <person name="Zaremba-Niedzwiedzka K."/>
            <person name="Martijn J."/>
            <person name="Lind A.E."/>
            <person name="van Eijk R."/>
            <person name="Schleper C."/>
            <person name="Guy L."/>
            <person name="Ettema T.J."/>
        </authorList>
    </citation>
    <scope>NUCLEOTIDE SEQUENCE</scope>
</reference>
<protein>
    <submittedName>
        <fullName evidence="1">Uncharacterized protein</fullName>
    </submittedName>
</protein>
<organism evidence="1">
    <name type="scientific">marine sediment metagenome</name>
    <dbReference type="NCBI Taxonomy" id="412755"/>
    <lineage>
        <taxon>unclassified sequences</taxon>
        <taxon>metagenomes</taxon>
        <taxon>ecological metagenomes</taxon>
    </lineage>
</organism>
<name>A0A0F8Y3N3_9ZZZZ</name>